<protein>
    <submittedName>
        <fullName evidence="1">Oidioi.mRNA.OKI2018_I69.chr1.g863.t1.cds</fullName>
    </submittedName>
</protein>
<evidence type="ECO:0000313" key="1">
    <source>
        <dbReference type="EMBL" id="CAG5103636.1"/>
    </source>
</evidence>
<keyword evidence="2" id="KW-1185">Reference proteome</keyword>
<name>A0ABN7SQI2_OIKDI</name>
<dbReference type="EMBL" id="OU015566">
    <property type="protein sequence ID" value="CAG5103636.1"/>
    <property type="molecule type" value="Genomic_DNA"/>
</dbReference>
<reference evidence="1 2" key="1">
    <citation type="submission" date="2021-04" db="EMBL/GenBank/DDBJ databases">
        <authorList>
            <person name="Bliznina A."/>
        </authorList>
    </citation>
    <scope>NUCLEOTIDE SEQUENCE [LARGE SCALE GENOMIC DNA]</scope>
</reference>
<sequence length="123" mass="13910">MANVEFEIPDHKEEIRKFACLENLSKHQGNAVTILGKMKARKSETSITIWDGSGDVTLTANAAEFFEFLMEDNYLVAEGYVKSDNEIEVREVSELEDANDETLKLRAQTALMMDKWSGVVYAQ</sequence>
<organism evidence="1 2">
    <name type="scientific">Oikopleura dioica</name>
    <name type="common">Tunicate</name>
    <dbReference type="NCBI Taxonomy" id="34765"/>
    <lineage>
        <taxon>Eukaryota</taxon>
        <taxon>Metazoa</taxon>
        <taxon>Chordata</taxon>
        <taxon>Tunicata</taxon>
        <taxon>Appendicularia</taxon>
        <taxon>Copelata</taxon>
        <taxon>Oikopleuridae</taxon>
        <taxon>Oikopleura</taxon>
    </lineage>
</organism>
<evidence type="ECO:0000313" key="2">
    <source>
        <dbReference type="Proteomes" id="UP001158576"/>
    </source>
</evidence>
<proteinExistence type="predicted"/>
<gene>
    <name evidence="1" type="ORF">OKIOD_LOCUS9628</name>
</gene>
<dbReference type="Proteomes" id="UP001158576">
    <property type="component" value="Chromosome 1"/>
</dbReference>
<accession>A0ABN7SQI2</accession>